<keyword evidence="3" id="KW-1185">Reference proteome</keyword>
<name>A0A0P8YX69_9CLOT</name>
<dbReference type="RefSeq" id="WP_152967750.1">
    <property type="nucleotide sequence ID" value="NZ_LKET01000032.1"/>
</dbReference>
<dbReference type="InterPro" id="IPR032710">
    <property type="entry name" value="NTF2-like_dom_sf"/>
</dbReference>
<dbReference type="InterPro" id="IPR037401">
    <property type="entry name" value="SnoaL-like"/>
</dbReference>
<gene>
    <name evidence="2" type="ORF">OXPF_24860</name>
</gene>
<organism evidence="2 3">
    <name type="scientific">Oxobacter pfennigii</name>
    <dbReference type="NCBI Taxonomy" id="36849"/>
    <lineage>
        <taxon>Bacteria</taxon>
        <taxon>Bacillati</taxon>
        <taxon>Bacillota</taxon>
        <taxon>Clostridia</taxon>
        <taxon>Eubacteriales</taxon>
        <taxon>Clostridiaceae</taxon>
        <taxon>Oxobacter</taxon>
    </lineage>
</organism>
<dbReference type="AlphaFoldDB" id="A0A0P8YX69"/>
<evidence type="ECO:0000313" key="2">
    <source>
        <dbReference type="EMBL" id="KPU44316.1"/>
    </source>
</evidence>
<evidence type="ECO:0000313" key="3">
    <source>
        <dbReference type="Proteomes" id="UP000050326"/>
    </source>
</evidence>
<proteinExistence type="predicted"/>
<feature type="domain" description="SnoaL-like" evidence="1">
    <location>
        <begin position="129"/>
        <end position="222"/>
    </location>
</feature>
<dbReference type="Pfam" id="PF12680">
    <property type="entry name" value="SnoaL_2"/>
    <property type="match status" value="2"/>
</dbReference>
<dbReference type="STRING" id="36849.OXPF_24860"/>
<comment type="caution">
    <text evidence="2">The sequence shown here is derived from an EMBL/GenBank/DDBJ whole genome shotgun (WGS) entry which is preliminary data.</text>
</comment>
<feature type="domain" description="SnoaL-like" evidence="1">
    <location>
        <begin position="11"/>
        <end position="91"/>
    </location>
</feature>
<dbReference type="PATRIC" id="fig|36849.3.peg.2624"/>
<dbReference type="OrthoDB" id="8684708at2"/>
<sequence length="231" mass="25928">MNRNCQLPESVEMHFDAANTGDSAAFLSAFHDDATVIDAGKEYHGRNEIEAWSDEIYFKDNLRLKITNAVQNTKEIVVTAIADGDYDKSGLPDPLYLDFHFVIKEAKVCLLRIVLSSNSRAVPLPQPIAAYYHASDVYDSELLAACFAQDAILYDEDMEFRGPAEISRHILKANKEANVRMDIMNLVEQSRETIVTAMLTGNFEGSPLPLDFHFTFDNGKIKSLNIMLSEE</sequence>
<reference evidence="2 3" key="1">
    <citation type="submission" date="2015-09" db="EMBL/GenBank/DDBJ databases">
        <title>Genome sequence of Oxobacter pfennigii DSM 3222.</title>
        <authorList>
            <person name="Poehlein A."/>
            <person name="Bengelsdorf F.R."/>
            <person name="Schiel-Bengelsdorf B."/>
            <person name="Duerre P."/>
            <person name="Daniel R."/>
        </authorList>
    </citation>
    <scope>NUCLEOTIDE SEQUENCE [LARGE SCALE GENOMIC DNA]</scope>
    <source>
        <strain evidence="2 3">DSM 3222</strain>
    </source>
</reference>
<dbReference type="EMBL" id="LKET01000032">
    <property type="protein sequence ID" value="KPU44316.1"/>
    <property type="molecule type" value="Genomic_DNA"/>
</dbReference>
<accession>A0A0P8YX69</accession>
<evidence type="ECO:0000259" key="1">
    <source>
        <dbReference type="Pfam" id="PF12680"/>
    </source>
</evidence>
<dbReference type="SUPFAM" id="SSF54427">
    <property type="entry name" value="NTF2-like"/>
    <property type="match status" value="2"/>
</dbReference>
<dbReference type="Gene3D" id="3.10.450.50">
    <property type="match status" value="2"/>
</dbReference>
<protein>
    <submittedName>
        <fullName evidence="2">SnoaL-like domain protein</fullName>
    </submittedName>
</protein>
<dbReference type="Proteomes" id="UP000050326">
    <property type="component" value="Unassembled WGS sequence"/>
</dbReference>